<dbReference type="PROSITE" id="PS51229">
    <property type="entry name" value="DCUN1"/>
    <property type="match status" value="1"/>
</dbReference>
<evidence type="ECO:0000256" key="2">
    <source>
        <dbReference type="ARBA" id="ARBA00022786"/>
    </source>
</evidence>
<dbReference type="InterPro" id="IPR014764">
    <property type="entry name" value="DCN-prot"/>
</dbReference>
<accession>A0A6P6HVK3</accession>
<protein>
    <recommendedName>
        <fullName evidence="4">DCN1-like protein</fullName>
    </recommendedName>
    <alternativeName>
        <fullName evidence="4">Defective in cullin neddylation protein 1-like protein</fullName>
    </alternativeName>
</protein>
<feature type="domain" description="DCUN1" evidence="6">
    <location>
        <begin position="90"/>
        <end position="283"/>
    </location>
</feature>
<feature type="region of interest" description="Disordered" evidence="5">
    <location>
        <begin position="1"/>
        <end position="37"/>
    </location>
</feature>
<dbReference type="RefSeq" id="XP_025779769.1">
    <property type="nucleotide sequence ID" value="XM_025923984.1"/>
</dbReference>
<evidence type="ECO:0000256" key="4">
    <source>
        <dbReference type="RuleBase" id="RU363131"/>
    </source>
</evidence>
<dbReference type="GO" id="GO:2000436">
    <property type="term" value="P:positive regulation of protein neddylation"/>
    <property type="evidence" value="ECO:0007669"/>
    <property type="project" value="UniProtKB-ARBA"/>
</dbReference>
<dbReference type="InterPro" id="IPR005176">
    <property type="entry name" value="PONY_dom"/>
</dbReference>
<dbReference type="InterPro" id="IPR042460">
    <property type="entry name" value="DCN1-like_PONY"/>
</dbReference>
<organism evidence="7 8">
    <name type="scientific">Puma concolor</name>
    <name type="common">Mountain lion</name>
    <name type="synonym">Felis concolor</name>
    <dbReference type="NCBI Taxonomy" id="9696"/>
    <lineage>
        <taxon>Eukaryota</taxon>
        <taxon>Metazoa</taxon>
        <taxon>Chordata</taxon>
        <taxon>Craniata</taxon>
        <taxon>Vertebrata</taxon>
        <taxon>Euteleostomi</taxon>
        <taxon>Mammalia</taxon>
        <taxon>Eutheria</taxon>
        <taxon>Laurasiatheria</taxon>
        <taxon>Carnivora</taxon>
        <taxon>Feliformia</taxon>
        <taxon>Felidae</taxon>
        <taxon>Felinae</taxon>
        <taxon>Puma</taxon>
    </lineage>
</organism>
<dbReference type="Pfam" id="PF03556">
    <property type="entry name" value="Cullin_binding"/>
    <property type="match status" value="1"/>
</dbReference>
<dbReference type="GeneID" id="112860730"/>
<evidence type="ECO:0000313" key="8">
    <source>
        <dbReference type="RefSeq" id="XP_025779769.1"/>
    </source>
</evidence>
<dbReference type="GO" id="GO:0032182">
    <property type="term" value="F:ubiquitin-like protein binding"/>
    <property type="evidence" value="ECO:0007669"/>
    <property type="project" value="TreeGrafter"/>
</dbReference>
<dbReference type="GO" id="GO:0000151">
    <property type="term" value="C:ubiquitin ligase complex"/>
    <property type="evidence" value="ECO:0007669"/>
    <property type="project" value="TreeGrafter"/>
</dbReference>
<evidence type="ECO:0000259" key="6">
    <source>
        <dbReference type="PROSITE" id="PS51229"/>
    </source>
</evidence>
<dbReference type="GO" id="GO:0045116">
    <property type="term" value="P:protein neddylation"/>
    <property type="evidence" value="ECO:0007669"/>
    <property type="project" value="TreeGrafter"/>
</dbReference>
<dbReference type="Proteomes" id="UP000515131">
    <property type="component" value="Unplaced"/>
</dbReference>
<dbReference type="CTD" id="55208"/>
<dbReference type="GO" id="GO:0097602">
    <property type="term" value="F:cullin family protein binding"/>
    <property type="evidence" value="ECO:0007669"/>
    <property type="project" value="TreeGrafter"/>
</dbReference>
<dbReference type="AlphaFoldDB" id="A0A6P6HVK3"/>
<gene>
    <name evidence="8" type="primary">DCUN1D2</name>
</gene>
<keyword evidence="2" id="KW-0833">Ubl conjugation pathway</keyword>
<feature type="region of interest" description="Disordered" evidence="5">
    <location>
        <begin position="68"/>
        <end position="112"/>
    </location>
</feature>
<dbReference type="FunFam" id="1.10.238.200:FF:000001">
    <property type="entry name" value="DCN1-like protein"/>
    <property type="match status" value="1"/>
</dbReference>
<name>A0A6P6HVK3_PUMCO</name>
<keyword evidence="7" id="KW-1185">Reference proteome</keyword>
<dbReference type="KEGG" id="pcoo:112860730"/>
<dbReference type="PANTHER" id="PTHR12281">
    <property type="entry name" value="RP42 RELATED"/>
    <property type="match status" value="1"/>
</dbReference>
<reference evidence="8" key="1">
    <citation type="submission" date="2025-08" db="UniProtKB">
        <authorList>
            <consortium name="RefSeq"/>
        </authorList>
    </citation>
    <scope>IDENTIFICATION</scope>
    <source>
        <tissue evidence="8">Blood</tissue>
    </source>
</reference>
<proteinExistence type="predicted"/>
<sequence>MPASHIVAGRRCARSSEEGEREVGSHGPPGDAVHAGEGRGLRGVVGLWVALCTPGDGVPLVGPASVPLRPFPGRCPGSERRGRGQRGRAGAPAQTTGAGEKLGSAGENDPQDENKIGIDGIQQFCDDLSLDPASVSVLVIAWKFRAATQCEFTKKEFVDGMTELGCDSTEKLRALLPRLEQELKDTAKFKDFYQFTFTFAKNPGQKGLDLEMAVAYWNLVLSGRFKFLDLWNSFLLEHHKRSIPRDTWNLLLDFGNMIADDMSNYDEEGAWPVLIDDFVEYARPVVMGGKRRPF</sequence>
<dbReference type="PANTHER" id="PTHR12281:SF16">
    <property type="entry name" value="DCN1-LIKE PROTEIN 2"/>
    <property type="match status" value="1"/>
</dbReference>
<feature type="compositionally biased region" description="Basic and acidic residues" evidence="5">
    <location>
        <begin position="14"/>
        <end position="24"/>
    </location>
</feature>
<dbReference type="GO" id="GO:0031624">
    <property type="term" value="F:ubiquitin conjugating enzyme binding"/>
    <property type="evidence" value="ECO:0007669"/>
    <property type="project" value="TreeGrafter"/>
</dbReference>
<dbReference type="GO" id="GO:0005634">
    <property type="term" value="C:nucleus"/>
    <property type="evidence" value="ECO:0007669"/>
    <property type="project" value="UniProtKB-SubCell"/>
</dbReference>
<evidence type="ECO:0000313" key="7">
    <source>
        <dbReference type="Proteomes" id="UP000515131"/>
    </source>
</evidence>
<evidence type="ECO:0000256" key="5">
    <source>
        <dbReference type="SAM" id="MobiDB-lite"/>
    </source>
</evidence>
<evidence type="ECO:0000256" key="1">
    <source>
        <dbReference type="ARBA" id="ARBA00004123"/>
    </source>
</evidence>
<keyword evidence="3" id="KW-0539">Nucleus</keyword>
<dbReference type="Gene3D" id="1.10.238.10">
    <property type="entry name" value="EF-hand"/>
    <property type="match status" value="1"/>
</dbReference>
<comment type="subcellular location">
    <subcellularLocation>
        <location evidence="1">Nucleus</location>
    </subcellularLocation>
</comment>
<dbReference type="Gene3D" id="1.10.238.200">
    <property type="entry name" value="Cullin, PONY binding domain"/>
    <property type="match status" value="1"/>
</dbReference>
<evidence type="ECO:0000256" key="3">
    <source>
        <dbReference type="ARBA" id="ARBA00023242"/>
    </source>
</evidence>
<dbReference type="FunFam" id="1.10.238.10:FF:000030">
    <property type="entry name" value="DCN1-like protein"/>
    <property type="match status" value="1"/>
</dbReference>